<comment type="caution">
    <text evidence="1">The sequence shown here is derived from an EMBL/GenBank/DDBJ whole genome shotgun (WGS) entry which is preliminary data.</text>
</comment>
<reference evidence="2" key="1">
    <citation type="journal article" date="2019" name="Int. J. Syst. Evol. Microbiol.">
        <title>The Global Catalogue of Microorganisms (GCM) 10K type strain sequencing project: providing services to taxonomists for standard genome sequencing and annotation.</title>
        <authorList>
            <consortium name="The Broad Institute Genomics Platform"/>
            <consortium name="The Broad Institute Genome Sequencing Center for Infectious Disease"/>
            <person name="Wu L."/>
            <person name="Ma J."/>
        </authorList>
    </citation>
    <scope>NUCLEOTIDE SEQUENCE [LARGE SCALE GENOMIC DNA]</scope>
    <source>
        <strain evidence="2">JCM 16918</strain>
    </source>
</reference>
<keyword evidence="2" id="KW-1185">Reference proteome</keyword>
<sequence>MCMKPAHTLNTWKARTWAQVAQAVTWDDYALNSDGQVTVKATRGPVIVWGRRSGEGEDMPRLEAPTPSPLEVAAARVNIQAHALAFARAAHGKVRPSVRWKTRLKQSERRAFELRVYAVPGEEYDGAPRLIMLGWSPRGFKHHKTSKTHKLTRRRGHGEKLVAFFPSDAEENSATGFDREGYNNFIITVADIIVYGHKVENFRYILNVLGRLGHNESLSKIINRIKESKPNFSSVNIIRLLKAAAYRAHVLRRVRPVSRRARVPRPLYARPRPPTCPLAPPVA</sequence>
<evidence type="ECO:0000313" key="1">
    <source>
        <dbReference type="EMBL" id="GGN27288.1"/>
    </source>
</evidence>
<gene>
    <name evidence="1" type="ORF">GCM10010842_00120</name>
</gene>
<evidence type="ECO:0000313" key="2">
    <source>
        <dbReference type="Proteomes" id="UP000645517"/>
    </source>
</evidence>
<organism evidence="1 2">
    <name type="scientific">Deinococcus daejeonensis</name>
    <dbReference type="NCBI Taxonomy" id="1007098"/>
    <lineage>
        <taxon>Bacteria</taxon>
        <taxon>Thermotogati</taxon>
        <taxon>Deinococcota</taxon>
        <taxon>Deinococci</taxon>
        <taxon>Deinococcales</taxon>
        <taxon>Deinococcaceae</taxon>
        <taxon>Deinococcus</taxon>
    </lineage>
</organism>
<proteinExistence type="predicted"/>
<protein>
    <submittedName>
        <fullName evidence="1">Uncharacterized protein</fullName>
    </submittedName>
</protein>
<name>A0ABQ2IU96_9DEIO</name>
<dbReference type="Proteomes" id="UP000645517">
    <property type="component" value="Unassembled WGS sequence"/>
</dbReference>
<dbReference type="EMBL" id="BMOR01000001">
    <property type="protein sequence ID" value="GGN27288.1"/>
    <property type="molecule type" value="Genomic_DNA"/>
</dbReference>
<accession>A0ABQ2IU96</accession>